<evidence type="ECO:0000313" key="1">
    <source>
        <dbReference type="EMBL" id="GAH80369.1"/>
    </source>
</evidence>
<dbReference type="EMBL" id="BARU01042025">
    <property type="protein sequence ID" value="GAH80369.1"/>
    <property type="molecule type" value="Genomic_DNA"/>
</dbReference>
<accession>X1JQ10</accession>
<protein>
    <submittedName>
        <fullName evidence="1">Uncharacterized protein</fullName>
    </submittedName>
</protein>
<sequence length="29" mass="2976">VPDEVQIPSGVSCPFISSPILPLKGDLPA</sequence>
<comment type="caution">
    <text evidence="1">The sequence shown here is derived from an EMBL/GenBank/DDBJ whole genome shotgun (WGS) entry which is preliminary data.</text>
</comment>
<feature type="non-terminal residue" evidence="1">
    <location>
        <position position="1"/>
    </location>
</feature>
<gene>
    <name evidence="1" type="ORF">S03H2_64652</name>
</gene>
<dbReference type="AlphaFoldDB" id="X1JQ10"/>
<organism evidence="1">
    <name type="scientific">marine sediment metagenome</name>
    <dbReference type="NCBI Taxonomy" id="412755"/>
    <lineage>
        <taxon>unclassified sequences</taxon>
        <taxon>metagenomes</taxon>
        <taxon>ecological metagenomes</taxon>
    </lineage>
</organism>
<reference evidence="1" key="1">
    <citation type="journal article" date="2014" name="Front. Microbiol.">
        <title>High frequency of phylogenetically diverse reductive dehalogenase-homologous genes in deep subseafloor sedimentary metagenomes.</title>
        <authorList>
            <person name="Kawai M."/>
            <person name="Futagami T."/>
            <person name="Toyoda A."/>
            <person name="Takaki Y."/>
            <person name="Nishi S."/>
            <person name="Hori S."/>
            <person name="Arai W."/>
            <person name="Tsubouchi T."/>
            <person name="Morono Y."/>
            <person name="Uchiyama I."/>
            <person name="Ito T."/>
            <person name="Fujiyama A."/>
            <person name="Inagaki F."/>
            <person name="Takami H."/>
        </authorList>
    </citation>
    <scope>NUCLEOTIDE SEQUENCE</scope>
    <source>
        <strain evidence="1">Expedition CK06-06</strain>
    </source>
</reference>
<name>X1JQ10_9ZZZZ</name>
<proteinExistence type="predicted"/>